<feature type="chain" id="PRO_5038701706" description="procollagen-proline 4-dioxygenase" evidence="15">
    <location>
        <begin position="24"/>
        <end position="318"/>
    </location>
</feature>
<organism evidence="18 19">
    <name type="scientific">Dioscorea zingiberensis</name>
    <dbReference type="NCBI Taxonomy" id="325984"/>
    <lineage>
        <taxon>Eukaryota</taxon>
        <taxon>Viridiplantae</taxon>
        <taxon>Streptophyta</taxon>
        <taxon>Embryophyta</taxon>
        <taxon>Tracheophyta</taxon>
        <taxon>Spermatophyta</taxon>
        <taxon>Magnoliopsida</taxon>
        <taxon>Liliopsida</taxon>
        <taxon>Dioscoreales</taxon>
        <taxon>Dioscoreaceae</taxon>
        <taxon>Dioscorea</taxon>
    </lineage>
</organism>
<dbReference type="FunFam" id="2.60.120.620:FF:000002">
    <property type="entry name" value="Prolyl 4-hydroxylase 4"/>
    <property type="match status" value="1"/>
</dbReference>
<dbReference type="GO" id="GO:0004656">
    <property type="term" value="F:procollagen-proline 4-dioxygenase activity"/>
    <property type="evidence" value="ECO:0007669"/>
    <property type="project" value="UniProtKB-EC"/>
</dbReference>
<dbReference type="GO" id="GO:0005506">
    <property type="term" value="F:iron ion binding"/>
    <property type="evidence" value="ECO:0007669"/>
    <property type="project" value="InterPro"/>
</dbReference>
<dbReference type="SMART" id="SM00254">
    <property type="entry name" value="ShKT"/>
    <property type="match status" value="1"/>
</dbReference>
<keyword evidence="5" id="KW-0812">Transmembrane</keyword>
<dbReference type="InterPro" id="IPR005123">
    <property type="entry name" value="Oxoglu/Fe-dep_dioxygenase_dom"/>
</dbReference>
<dbReference type="Pfam" id="PF01549">
    <property type="entry name" value="ShK"/>
    <property type="match status" value="1"/>
</dbReference>
<evidence type="ECO:0000256" key="3">
    <source>
        <dbReference type="ARBA" id="ARBA00006511"/>
    </source>
</evidence>
<dbReference type="Proteomes" id="UP001085076">
    <property type="component" value="Miscellaneous, Linkage group lg01"/>
</dbReference>
<evidence type="ECO:0000313" key="19">
    <source>
        <dbReference type="Proteomes" id="UP001085076"/>
    </source>
</evidence>
<feature type="signal peptide" evidence="15">
    <location>
        <begin position="1"/>
        <end position="23"/>
    </location>
</feature>
<evidence type="ECO:0000256" key="9">
    <source>
        <dbReference type="ARBA" id="ARBA00022989"/>
    </source>
</evidence>
<keyword evidence="6" id="KW-0479">Metal-binding</keyword>
<evidence type="ECO:0000256" key="1">
    <source>
        <dbReference type="ARBA" id="ARBA00001961"/>
    </source>
</evidence>
<evidence type="ECO:0000256" key="10">
    <source>
        <dbReference type="ARBA" id="ARBA00023002"/>
    </source>
</evidence>
<dbReference type="InterPro" id="IPR044862">
    <property type="entry name" value="Pro_4_hyd_alph_FE2OG_OXY"/>
</dbReference>
<dbReference type="EMBL" id="JAGGNH010000001">
    <property type="protein sequence ID" value="KAJ0987920.1"/>
    <property type="molecule type" value="Genomic_DNA"/>
</dbReference>
<accession>A0A9D5D9N5</accession>
<keyword evidence="12" id="KW-0472">Membrane</keyword>
<dbReference type="GO" id="GO:0031418">
    <property type="term" value="F:L-ascorbic acid binding"/>
    <property type="evidence" value="ECO:0007669"/>
    <property type="project" value="InterPro"/>
</dbReference>
<dbReference type="Gene3D" id="2.60.120.620">
    <property type="entry name" value="q2cbj1_9rhob like domain"/>
    <property type="match status" value="1"/>
</dbReference>
<evidence type="ECO:0000259" key="17">
    <source>
        <dbReference type="PROSITE" id="PS51670"/>
    </source>
</evidence>
<gene>
    <name evidence="18" type="ORF">J5N97_006276</name>
</gene>
<keyword evidence="8" id="KW-0735">Signal-anchor</keyword>
<keyword evidence="13" id="KW-0325">Glycoprotein</keyword>
<comment type="cofactor">
    <cofactor evidence="1">
        <name>L-ascorbate</name>
        <dbReference type="ChEBI" id="CHEBI:38290"/>
    </cofactor>
</comment>
<evidence type="ECO:0000256" key="13">
    <source>
        <dbReference type="ARBA" id="ARBA00023180"/>
    </source>
</evidence>
<sequence>MDSLLSIPLLLLVLANFKQICSSSRMIDLKTKVEKLDLVREKGHIIASNPFNPSKVTQLSWHPRLFLYEGFLSDKECDHLIALAQNKLDKASVTNNGSGKNMHDVMNRTNSGVSLARDFDEIVSNIEKRISAWTFLPKENGEDMQIIQYDTNDTHAAQYDNNNDTSRPVYGGHRIATILMYLSNVTHGGETIFPMSELKDTQIKADKWSDCAANGYAVKPVKGNVLLLFNLHPNSTIDQSSVHSSCKVLEGKKWTAIKQIHVRTFDQNQPLIELKGYCTDEDDNCSHWAAIGECQRNPVYMLGTPDYYGTCRKSCGAC</sequence>
<comment type="subcellular location">
    <subcellularLocation>
        <location evidence="2">Endoplasmic reticulum membrane</location>
        <topology evidence="2">Single-pass type II membrane protein</topology>
    </subcellularLocation>
</comment>
<evidence type="ECO:0000256" key="5">
    <source>
        <dbReference type="ARBA" id="ARBA00022692"/>
    </source>
</evidence>
<dbReference type="InterPro" id="IPR045054">
    <property type="entry name" value="P4HA-like"/>
</dbReference>
<evidence type="ECO:0000313" key="18">
    <source>
        <dbReference type="EMBL" id="KAJ0987920.1"/>
    </source>
</evidence>
<evidence type="ECO:0000256" key="7">
    <source>
        <dbReference type="ARBA" id="ARBA00022964"/>
    </source>
</evidence>
<keyword evidence="10" id="KW-0560">Oxidoreductase</keyword>
<keyword evidence="11" id="KW-0408">Iron</keyword>
<keyword evidence="19" id="KW-1185">Reference proteome</keyword>
<comment type="similarity">
    <text evidence="3">Belongs to the P4HA family.</text>
</comment>
<dbReference type="SMART" id="SM00702">
    <property type="entry name" value="P4Hc"/>
    <property type="match status" value="1"/>
</dbReference>
<evidence type="ECO:0000256" key="8">
    <source>
        <dbReference type="ARBA" id="ARBA00022968"/>
    </source>
</evidence>
<proteinExistence type="inferred from homology"/>
<dbReference type="GO" id="GO:0005789">
    <property type="term" value="C:endoplasmic reticulum membrane"/>
    <property type="evidence" value="ECO:0007669"/>
    <property type="project" value="UniProtKB-SubCell"/>
</dbReference>
<dbReference type="EC" id="1.14.11.2" evidence="4"/>
<dbReference type="PROSITE" id="PS51471">
    <property type="entry name" value="FE2OG_OXY"/>
    <property type="match status" value="1"/>
</dbReference>
<reference evidence="18" key="2">
    <citation type="journal article" date="2022" name="Hortic Res">
        <title>The genome of Dioscorea zingiberensis sheds light on the biosynthesis, origin and evolution of the medicinally important diosgenin saponins.</title>
        <authorList>
            <person name="Li Y."/>
            <person name="Tan C."/>
            <person name="Li Z."/>
            <person name="Guo J."/>
            <person name="Li S."/>
            <person name="Chen X."/>
            <person name="Wang C."/>
            <person name="Dai X."/>
            <person name="Yang H."/>
            <person name="Song W."/>
            <person name="Hou L."/>
            <person name="Xu J."/>
            <person name="Tong Z."/>
            <person name="Xu A."/>
            <person name="Yuan X."/>
            <person name="Wang W."/>
            <person name="Yang Q."/>
            <person name="Chen L."/>
            <person name="Sun Z."/>
            <person name="Wang K."/>
            <person name="Pan B."/>
            <person name="Chen J."/>
            <person name="Bao Y."/>
            <person name="Liu F."/>
            <person name="Qi X."/>
            <person name="Gang D.R."/>
            <person name="Wen J."/>
            <person name="Li J."/>
        </authorList>
    </citation>
    <scope>NUCLEOTIDE SEQUENCE</scope>
    <source>
        <strain evidence="18">Dzin_1.0</strain>
    </source>
</reference>
<dbReference type="PANTHER" id="PTHR10869">
    <property type="entry name" value="PROLYL 4-HYDROXYLASE ALPHA SUBUNIT"/>
    <property type="match status" value="1"/>
</dbReference>
<evidence type="ECO:0000256" key="6">
    <source>
        <dbReference type="ARBA" id="ARBA00022723"/>
    </source>
</evidence>
<name>A0A9D5D9N5_9LILI</name>
<evidence type="ECO:0000256" key="15">
    <source>
        <dbReference type="SAM" id="SignalP"/>
    </source>
</evidence>
<dbReference type="AlphaFoldDB" id="A0A9D5D9N5"/>
<dbReference type="PROSITE" id="PS51670">
    <property type="entry name" value="SHKT"/>
    <property type="match status" value="1"/>
</dbReference>
<feature type="domain" description="Fe2OG dioxygenase" evidence="16">
    <location>
        <begin position="140"/>
        <end position="262"/>
    </location>
</feature>
<evidence type="ECO:0000259" key="16">
    <source>
        <dbReference type="PROSITE" id="PS51471"/>
    </source>
</evidence>
<evidence type="ECO:0000256" key="2">
    <source>
        <dbReference type="ARBA" id="ARBA00004648"/>
    </source>
</evidence>
<evidence type="ECO:0000256" key="4">
    <source>
        <dbReference type="ARBA" id="ARBA00012269"/>
    </source>
</evidence>
<feature type="domain" description="ShKT" evidence="17">
    <location>
        <begin position="278"/>
        <end position="318"/>
    </location>
</feature>
<dbReference type="Pfam" id="PF13640">
    <property type="entry name" value="2OG-FeII_Oxy_3"/>
    <property type="match status" value="1"/>
</dbReference>
<keyword evidence="7" id="KW-0223">Dioxygenase</keyword>
<comment type="catalytic activity">
    <reaction evidence="14">
        <text>L-prolyl-[collagen] + 2-oxoglutarate + O2 = trans-4-hydroxy-L-prolyl-[collagen] + succinate + CO2</text>
        <dbReference type="Rhea" id="RHEA:18945"/>
        <dbReference type="Rhea" id="RHEA-COMP:11676"/>
        <dbReference type="Rhea" id="RHEA-COMP:11680"/>
        <dbReference type="ChEBI" id="CHEBI:15379"/>
        <dbReference type="ChEBI" id="CHEBI:16526"/>
        <dbReference type="ChEBI" id="CHEBI:16810"/>
        <dbReference type="ChEBI" id="CHEBI:30031"/>
        <dbReference type="ChEBI" id="CHEBI:50342"/>
        <dbReference type="ChEBI" id="CHEBI:61965"/>
        <dbReference type="EC" id="1.14.11.2"/>
    </reaction>
</comment>
<dbReference type="PANTHER" id="PTHR10869:SF238">
    <property type="entry name" value="PROLYL 4-HYDROXYLASE 6-RELATED"/>
    <property type="match status" value="1"/>
</dbReference>
<comment type="caution">
    <text evidence="18">The sequence shown here is derived from an EMBL/GenBank/DDBJ whole genome shotgun (WGS) entry which is preliminary data.</text>
</comment>
<dbReference type="InterPro" id="IPR003582">
    <property type="entry name" value="ShKT_dom"/>
</dbReference>
<evidence type="ECO:0000256" key="11">
    <source>
        <dbReference type="ARBA" id="ARBA00023004"/>
    </source>
</evidence>
<reference evidence="18" key="1">
    <citation type="submission" date="2021-03" db="EMBL/GenBank/DDBJ databases">
        <authorList>
            <person name="Li Z."/>
            <person name="Yang C."/>
        </authorList>
    </citation>
    <scope>NUCLEOTIDE SEQUENCE</scope>
    <source>
        <strain evidence="18">Dzin_1.0</strain>
        <tissue evidence="18">Leaf</tissue>
    </source>
</reference>
<keyword evidence="15" id="KW-0732">Signal</keyword>
<keyword evidence="9" id="KW-1133">Transmembrane helix</keyword>
<dbReference type="InterPro" id="IPR006620">
    <property type="entry name" value="Pro_4_hyd_alph"/>
</dbReference>
<dbReference type="OrthoDB" id="420380at2759"/>
<protein>
    <recommendedName>
        <fullName evidence="4">procollagen-proline 4-dioxygenase</fullName>
        <ecNumber evidence="4">1.14.11.2</ecNumber>
    </recommendedName>
</protein>
<evidence type="ECO:0000256" key="12">
    <source>
        <dbReference type="ARBA" id="ARBA00023136"/>
    </source>
</evidence>
<evidence type="ECO:0000256" key="14">
    <source>
        <dbReference type="ARBA" id="ARBA00049169"/>
    </source>
</evidence>